<protein>
    <submittedName>
        <fullName evidence="1">Uncharacterized protein</fullName>
    </submittedName>
</protein>
<sequence length="83" mass="9202">GAVWLRLIASELAFHRFRLTLAATEPAPVSMSNKRRFLDKNRALGAGMVGLGLPSPANLYIFQCPEKAYYHEFLHAQSVAKSV</sequence>
<gene>
    <name evidence="1" type="ORF">Pgy4_35503</name>
</gene>
<dbReference type="HOGENOM" id="CLU_2548030_0_0_6"/>
<name>F3CG80_PSESG</name>
<feature type="non-terminal residue" evidence="1">
    <location>
        <position position="1"/>
    </location>
</feature>
<reference evidence="1 2" key="1">
    <citation type="journal article" date="2011" name="PLoS Pathog.">
        <title>Dynamic evolution of pathogenicity revealed by sequencing and comparative genomics of 19 Pseudomonas syringae isolates.</title>
        <authorList>
            <person name="Baltrus D.A."/>
            <person name="Nishimura M.T."/>
            <person name="Romanchuk A."/>
            <person name="Chang J.H."/>
            <person name="Mukhtar M.S."/>
            <person name="Cherkis K."/>
            <person name="Roach J."/>
            <person name="Grant S.R."/>
            <person name="Jones C.D."/>
            <person name="Dangl J.L."/>
        </authorList>
    </citation>
    <scope>NUCLEOTIDE SEQUENCE [LARGE SCALE GENOMIC DNA]</scope>
    <source>
        <strain evidence="2">race 4</strain>
    </source>
</reference>
<proteinExistence type="predicted"/>
<comment type="caution">
    <text evidence="1">The sequence shown here is derived from an EMBL/GenBank/DDBJ whole genome shotgun (WGS) entry which is preliminary data.</text>
</comment>
<dbReference type="EMBL" id="ADWY01002535">
    <property type="protein sequence ID" value="EGH18272.1"/>
    <property type="molecule type" value="Genomic_DNA"/>
</dbReference>
<accession>F3CG80</accession>
<evidence type="ECO:0000313" key="1">
    <source>
        <dbReference type="EMBL" id="EGH18272.1"/>
    </source>
</evidence>
<dbReference type="Proteomes" id="UP000005466">
    <property type="component" value="Unassembled WGS sequence"/>
</dbReference>
<evidence type="ECO:0000313" key="2">
    <source>
        <dbReference type="Proteomes" id="UP000005466"/>
    </source>
</evidence>
<feature type="non-terminal residue" evidence="1">
    <location>
        <position position="83"/>
    </location>
</feature>
<organism evidence="1 2">
    <name type="scientific">Pseudomonas savastanoi pv. glycinea str. race 4</name>
    <dbReference type="NCBI Taxonomy" id="875330"/>
    <lineage>
        <taxon>Bacteria</taxon>
        <taxon>Pseudomonadati</taxon>
        <taxon>Pseudomonadota</taxon>
        <taxon>Gammaproteobacteria</taxon>
        <taxon>Pseudomonadales</taxon>
        <taxon>Pseudomonadaceae</taxon>
        <taxon>Pseudomonas</taxon>
    </lineage>
</organism>
<dbReference type="AlphaFoldDB" id="F3CG80"/>